<reference evidence="4" key="1">
    <citation type="journal article" date="2015" name="Nat. Plants">
        <title>Genome expansion of Arabis alpina linked with retrotransposition and reduced symmetric DNA methylation.</title>
        <authorList>
            <person name="Willing E.M."/>
            <person name="Rawat V."/>
            <person name="Mandakova T."/>
            <person name="Maumus F."/>
            <person name="James G.V."/>
            <person name="Nordstroem K.J."/>
            <person name="Becker C."/>
            <person name="Warthmann N."/>
            <person name="Chica C."/>
            <person name="Szarzynska B."/>
            <person name="Zytnicki M."/>
            <person name="Albani M.C."/>
            <person name="Kiefer C."/>
            <person name="Bergonzi S."/>
            <person name="Castaings L."/>
            <person name="Mateos J.L."/>
            <person name="Berns M.C."/>
            <person name="Bujdoso N."/>
            <person name="Piofczyk T."/>
            <person name="de Lorenzo L."/>
            <person name="Barrero-Sicilia C."/>
            <person name="Mateos I."/>
            <person name="Piednoel M."/>
            <person name="Hagmann J."/>
            <person name="Chen-Min-Tao R."/>
            <person name="Iglesias-Fernandez R."/>
            <person name="Schuster S.C."/>
            <person name="Alonso-Blanco C."/>
            <person name="Roudier F."/>
            <person name="Carbonero P."/>
            <person name="Paz-Ares J."/>
            <person name="Davis S.J."/>
            <person name="Pecinka A."/>
            <person name="Quesneville H."/>
            <person name="Colot V."/>
            <person name="Lysak M.A."/>
            <person name="Weigel D."/>
            <person name="Coupland G."/>
            <person name="Schneeberger K."/>
        </authorList>
    </citation>
    <scope>NUCLEOTIDE SEQUENCE [LARGE SCALE GENOMIC DNA]</scope>
    <source>
        <strain evidence="4">cv. Pajares</strain>
    </source>
</reference>
<feature type="compositionally biased region" description="Basic and acidic residues" evidence="2">
    <location>
        <begin position="298"/>
        <end position="312"/>
    </location>
</feature>
<comment type="similarity">
    <text evidence="1">Belongs to the UPF0725 (EMB2204) family.</text>
</comment>
<name>A0A087H1R2_ARAAL</name>
<dbReference type="Proteomes" id="UP000029120">
    <property type="component" value="Chromosome 4"/>
</dbReference>
<dbReference type="InterPro" id="IPR006462">
    <property type="entry name" value="MS5"/>
</dbReference>
<proteinExistence type="inferred from homology"/>
<evidence type="ECO:0000256" key="1">
    <source>
        <dbReference type="ARBA" id="ARBA00043961"/>
    </source>
</evidence>
<dbReference type="PANTHER" id="PTHR31260">
    <property type="entry name" value="CYSTATIN/MONELLIN SUPERFAMILY PROTEIN"/>
    <property type="match status" value="1"/>
</dbReference>
<accession>A0A087H1R2</accession>
<organism evidence="3 4">
    <name type="scientific">Arabis alpina</name>
    <name type="common">Alpine rock-cress</name>
    <dbReference type="NCBI Taxonomy" id="50452"/>
    <lineage>
        <taxon>Eukaryota</taxon>
        <taxon>Viridiplantae</taxon>
        <taxon>Streptophyta</taxon>
        <taxon>Embryophyta</taxon>
        <taxon>Tracheophyta</taxon>
        <taxon>Spermatophyta</taxon>
        <taxon>Magnoliopsida</taxon>
        <taxon>eudicotyledons</taxon>
        <taxon>Gunneridae</taxon>
        <taxon>Pentapetalae</taxon>
        <taxon>rosids</taxon>
        <taxon>malvids</taxon>
        <taxon>Brassicales</taxon>
        <taxon>Brassicaceae</taxon>
        <taxon>Arabideae</taxon>
        <taxon>Arabis</taxon>
    </lineage>
</organism>
<dbReference type="OMA" id="HCLHIIT"/>
<dbReference type="EMBL" id="CM002872">
    <property type="protein sequence ID" value="KFK36064.1"/>
    <property type="molecule type" value="Genomic_DNA"/>
</dbReference>
<evidence type="ECO:0000313" key="4">
    <source>
        <dbReference type="Proteomes" id="UP000029120"/>
    </source>
</evidence>
<dbReference type="Pfam" id="PF04776">
    <property type="entry name" value="protein_MS5"/>
    <property type="match status" value="1"/>
</dbReference>
<feature type="compositionally biased region" description="Basic residues" evidence="2">
    <location>
        <begin position="313"/>
        <end position="322"/>
    </location>
</feature>
<evidence type="ECO:0000256" key="2">
    <source>
        <dbReference type="SAM" id="MobiDB-lite"/>
    </source>
</evidence>
<dbReference type="NCBIfam" id="TIGR01572">
    <property type="entry name" value="A_thl_para_3677"/>
    <property type="match status" value="1"/>
</dbReference>
<dbReference type="Gramene" id="KFK36064">
    <property type="protein sequence ID" value="KFK36064"/>
    <property type="gene ID" value="AALP_AA4G073200"/>
</dbReference>
<protein>
    <submittedName>
        <fullName evidence="3">Uncharacterized protein</fullName>
    </submittedName>
</protein>
<gene>
    <name evidence="3" type="ordered locus">AALP_Aa4g073200</name>
</gene>
<dbReference type="AlphaFoldDB" id="A0A087H1R2"/>
<dbReference type="OrthoDB" id="1102630at2759"/>
<sequence length="322" mass="37029">MPTEVVELESFTEEDYEAWGGPAVYWGRVAESDGFDMEGIRTTPSNVGLIPCNCDLMTENLLVKHYAKLGLHRYNILEGTRLQLQRLIKYNMLPHGVSSYYMTMVVYNPAAGGQENFQVRVDERKINSLDVTCSIARPKDEIDQVTTKKPFMPHFHGCAVPDSDFFDGELPDWPSDEALNDTKRFYVLTSSERQDTDWIYLYLELLICAYDTWSTELIPDFMANLQILKVVIETDIKDAKPNVRLKANCANVYITFKGLDTVPLIDEIGKHVERKAIVRRVISPGFLTLVGKHWSGKDTEKRSRTLKSEEKARRQRKRYRFG</sequence>
<evidence type="ECO:0000313" key="3">
    <source>
        <dbReference type="EMBL" id="KFK36064.1"/>
    </source>
</evidence>
<dbReference type="PANTHER" id="PTHR31260:SF77">
    <property type="entry name" value="(RAPE) HYPOTHETICAL PROTEIN"/>
    <property type="match status" value="1"/>
</dbReference>
<feature type="region of interest" description="Disordered" evidence="2">
    <location>
        <begin position="298"/>
        <end position="322"/>
    </location>
</feature>
<keyword evidence="4" id="KW-1185">Reference proteome</keyword>